<feature type="region of interest" description="Disordered" evidence="1">
    <location>
        <begin position="47"/>
        <end position="86"/>
    </location>
</feature>
<gene>
    <name evidence="2" type="ORF">SISNIDRAFT_467894</name>
</gene>
<organism evidence="2 3">
    <name type="scientific">Sistotremastrum niveocremeum HHB9708</name>
    <dbReference type="NCBI Taxonomy" id="1314777"/>
    <lineage>
        <taxon>Eukaryota</taxon>
        <taxon>Fungi</taxon>
        <taxon>Dikarya</taxon>
        <taxon>Basidiomycota</taxon>
        <taxon>Agaricomycotina</taxon>
        <taxon>Agaricomycetes</taxon>
        <taxon>Sistotremastrales</taxon>
        <taxon>Sistotremastraceae</taxon>
        <taxon>Sertulicium</taxon>
        <taxon>Sertulicium niveocremeum</taxon>
    </lineage>
</organism>
<reference evidence="2 3" key="1">
    <citation type="journal article" date="2016" name="Mol. Biol. Evol.">
        <title>Comparative Genomics of Early-Diverging Mushroom-Forming Fungi Provides Insights into the Origins of Lignocellulose Decay Capabilities.</title>
        <authorList>
            <person name="Nagy L.G."/>
            <person name="Riley R."/>
            <person name="Tritt A."/>
            <person name="Adam C."/>
            <person name="Daum C."/>
            <person name="Floudas D."/>
            <person name="Sun H."/>
            <person name="Yadav J.S."/>
            <person name="Pangilinan J."/>
            <person name="Larsson K.H."/>
            <person name="Matsuura K."/>
            <person name="Barry K."/>
            <person name="Labutti K."/>
            <person name="Kuo R."/>
            <person name="Ohm R.A."/>
            <person name="Bhattacharya S.S."/>
            <person name="Shirouzu T."/>
            <person name="Yoshinaga Y."/>
            <person name="Martin F.M."/>
            <person name="Grigoriev I.V."/>
            <person name="Hibbett D.S."/>
        </authorList>
    </citation>
    <scope>NUCLEOTIDE SEQUENCE [LARGE SCALE GENOMIC DNA]</scope>
    <source>
        <strain evidence="2 3">HHB9708</strain>
    </source>
</reference>
<dbReference type="Proteomes" id="UP000076722">
    <property type="component" value="Unassembled WGS sequence"/>
</dbReference>
<proteinExistence type="predicted"/>
<evidence type="ECO:0000256" key="1">
    <source>
        <dbReference type="SAM" id="MobiDB-lite"/>
    </source>
</evidence>
<protein>
    <submittedName>
        <fullName evidence="2">Uncharacterized protein</fullName>
    </submittedName>
</protein>
<feature type="region of interest" description="Disordered" evidence="1">
    <location>
        <begin position="1"/>
        <end position="30"/>
    </location>
</feature>
<keyword evidence="3" id="KW-1185">Reference proteome</keyword>
<dbReference type="AlphaFoldDB" id="A0A164SBK8"/>
<accession>A0A164SBK8</accession>
<feature type="region of interest" description="Disordered" evidence="1">
    <location>
        <begin position="372"/>
        <end position="400"/>
    </location>
</feature>
<name>A0A164SBK8_9AGAM</name>
<sequence>MDEYDLLLSTPVPSRPAPTPHGPVLQPGFQQNAAPVVNPQTWMDEFSGVNRSNTFGYPPQTPGPVGLNNQELLGGDTRSPSPPNDAGPFMTGDLDVNTPQTTTAHLYHLDPVPPTGDDLNVPGATSTRSRDEPTELALQPAKRLRLSNSATTTTTVSLSATTSYAATLCDDNGLLADQQTAIENFCRTTLRSYCSATLHSLNIKSYVDGVSDQLIRYLRKNLPSLGLPVSMRDNEGQWAKFKSVVSKELTQQRSEMQRKVSSEFPRWLSVGDMDILQLEYGYKEKQDVKTLSQELVTHGVKVLPHHNLRSATLRHLKKTFDQTKNPKDHFWDYVDDWLAGLRRKYRHLGPAAGNRALDDFFQTMLQKDVVEYPAQNASPDANGKGKKKKTRAKANPDAAPAWQLKIQAHLQNFDPDVEDAMDADV</sequence>
<dbReference type="EMBL" id="KV419416">
    <property type="protein sequence ID" value="KZS91321.1"/>
    <property type="molecule type" value="Genomic_DNA"/>
</dbReference>
<evidence type="ECO:0000313" key="3">
    <source>
        <dbReference type="Proteomes" id="UP000076722"/>
    </source>
</evidence>
<evidence type="ECO:0000313" key="2">
    <source>
        <dbReference type="EMBL" id="KZS91321.1"/>
    </source>
</evidence>